<dbReference type="CDD" id="cd19534">
    <property type="entry name" value="E_NRPS"/>
    <property type="match status" value="1"/>
</dbReference>
<reference evidence="6 7" key="1">
    <citation type="submission" date="2022-04" db="EMBL/GenBank/DDBJ databases">
        <title>Positive selection, recombination, and allopatry shape intraspecific diversity of widespread and dominant cyanobacteria.</title>
        <authorList>
            <person name="Wei J."/>
            <person name="Shu W."/>
            <person name="Hu C."/>
        </authorList>
    </citation>
    <scope>NUCLEOTIDE SEQUENCE [LARGE SCALE GENOMIC DNA]</scope>
    <source>
        <strain evidence="6 7">GB2-A4</strain>
    </source>
</reference>
<comment type="caution">
    <text evidence="6">The sequence shown here is derived from an EMBL/GenBank/DDBJ whole genome shotgun (WGS) entry which is preliminary data.</text>
</comment>
<feature type="domain" description="Carrier" evidence="5">
    <location>
        <begin position="968"/>
        <end position="1042"/>
    </location>
</feature>
<dbReference type="CDD" id="cd05930">
    <property type="entry name" value="A_NRPS"/>
    <property type="match status" value="1"/>
</dbReference>
<keyword evidence="4" id="KW-0045">Antibiotic biosynthesis</keyword>
<evidence type="ECO:0000313" key="6">
    <source>
        <dbReference type="EMBL" id="MEP0819197.1"/>
    </source>
</evidence>
<organism evidence="6 7">
    <name type="scientific">Trichocoleus desertorum GB2-A4</name>
    <dbReference type="NCBI Taxonomy" id="2933944"/>
    <lineage>
        <taxon>Bacteria</taxon>
        <taxon>Bacillati</taxon>
        <taxon>Cyanobacteriota</taxon>
        <taxon>Cyanophyceae</taxon>
        <taxon>Leptolyngbyales</taxon>
        <taxon>Trichocoleusaceae</taxon>
        <taxon>Trichocoleus</taxon>
    </lineage>
</organism>
<dbReference type="InterPro" id="IPR020845">
    <property type="entry name" value="AMP-binding_CS"/>
</dbReference>
<accession>A0ABV0JBN8</accession>
<dbReference type="Gene3D" id="3.30.300.30">
    <property type="match status" value="1"/>
</dbReference>
<comment type="cofactor">
    <cofactor evidence="1">
        <name>pantetheine 4'-phosphate</name>
        <dbReference type="ChEBI" id="CHEBI:47942"/>
    </cofactor>
</comment>
<evidence type="ECO:0000256" key="1">
    <source>
        <dbReference type="ARBA" id="ARBA00001957"/>
    </source>
</evidence>
<dbReference type="InterPro" id="IPR025110">
    <property type="entry name" value="AMP-bd_C"/>
</dbReference>
<dbReference type="EMBL" id="JAMPKM010000013">
    <property type="protein sequence ID" value="MEP0819197.1"/>
    <property type="molecule type" value="Genomic_DNA"/>
</dbReference>
<dbReference type="SUPFAM" id="SSF56801">
    <property type="entry name" value="Acetyl-CoA synthetase-like"/>
    <property type="match status" value="1"/>
</dbReference>
<dbReference type="InterPro" id="IPR009081">
    <property type="entry name" value="PP-bd_ACP"/>
</dbReference>
<dbReference type="InterPro" id="IPR000873">
    <property type="entry name" value="AMP-dep_synth/lig_dom"/>
</dbReference>
<dbReference type="PROSITE" id="PS00012">
    <property type="entry name" value="PHOSPHOPANTETHEINE"/>
    <property type="match status" value="1"/>
</dbReference>
<dbReference type="Pfam" id="PF00501">
    <property type="entry name" value="AMP-binding"/>
    <property type="match status" value="1"/>
</dbReference>
<dbReference type="Pfam" id="PF13193">
    <property type="entry name" value="AMP-binding_C"/>
    <property type="match status" value="1"/>
</dbReference>
<keyword evidence="2" id="KW-0596">Phosphopantetheine</keyword>
<dbReference type="Gene3D" id="3.30.559.30">
    <property type="entry name" value="Nonribosomal peptide synthetase, condensation domain"/>
    <property type="match status" value="2"/>
</dbReference>
<gene>
    <name evidence="6" type="ORF">NC998_19025</name>
</gene>
<dbReference type="InterPro" id="IPR042099">
    <property type="entry name" value="ANL_N_sf"/>
</dbReference>
<dbReference type="InterPro" id="IPR036736">
    <property type="entry name" value="ACP-like_sf"/>
</dbReference>
<evidence type="ECO:0000256" key="3">
    <source>
        <dbReference type="ARBA" id="ARBA00022553"/>
    </source>
</evidence>
<dbReference type="Pfam" id="PF00668">
    <property type="entry name" value="Condensation"/>
    <property type="match status" value="2"/>
</dbReference>
<dbReference type="Gene3D" id="3.40.50.12780">
    <property type="entry name" value="N-terminal domain of ligase-like"/>
    <property type="match status" value="1"/>
</dbReference>
<dbReference type="PROSITE" id="PS50075">
    <property type="entry name" value="CARRIER"/>
    <property type="match status" value="1"/>
</dbReference>
<dbReference type="InterPro" id="IPR023213">
    <property type="entry name" value="CAT-like_dom_sf"/>
</dbReference>
<proteinExistence type="predicted"/>
<dbReference type="RefSeq" id="WP_190442890.1">
    <property type="nucleotide sequence ID" value="NZ_JAMPKM010000013.1"/>
</dbReference>
<keyword evidence="7" id="KW-1185">Reference proteome</keyword>
<dbReference type="InterPro" id="IPR001242">
    <property type="entry name" value="Condensation_dom"/>
</dbReference>
<dbReference type="Gene3D" id="1.10.1200.10">
    <property type="entry name" value="ACP-like"/>
    <property type="match status" value="1"/>
</dbReference>
<dbReference type="InterPro" id="IPR006162">
    <property type="entry name" value="Ppantetheine_attach_site"/>
</dbReference>
<dbReference type="InterPro" id="IPR010071">
    <property type="entry name" value="AA_adenyl_dom"/>
</dbReference>
<sequence length="1526" mass="169294">MQTPTLEGFQLSPQQQRCQFQQDQQSAKWATCLIRIEGDLQFQVLEAAIQQVAQQHEILRTAIAVLPGTDLPLQVITDHLPTLESWDGQAMGFEPGALTTDCSPLTVRLTQLATDQHLLQLILSIWCTDAIALTHLVDQISQAYAAIGQGEEYVVDPVQYADLAAWQCELLESEEAATGRVYWRQQPWIPLERLQLPCQQRSPEKLGFQFQQVTLTISGEQTQALTAIAQSHQVSLSTLLLVAWQALLWRHTDQSTFILGVTDAGRHYEELEAALGLLAKVLPIGSELEATLPFATLLQQIHTSLQTTAQWQEAFTWKDVPELAIAHHPPFLPFSFEWLDQSPSFASNNLNWTIQQRQIHIEPFQLKLVGQQREELNLELHYNAQAFEAGAVQQLAGRLTVLLENVIRDPQTAIGKLKILTESDRQHLLTLNQTAVEYPELCIHELFETQVERSPGQVAVVFEDESLTYQQLNDKANQLAYELQQRGVELETPVAIYLERSLEMIISLLAILKAGGAYVPFDPNLPPAALAARLQEAEIPVLITQSSLLTKLPADAASTVIRLDHEIASACEFDSVSSQSWGGGGAKTAVITPANLAYILFTSGSTGKPKGVAVEHRQLSNYLYGVQRSLKFDELPLGANFALVSTFAADLGNTMIFASLCFGGCLHILSQDRVMNPAALAEYGDRYPIDCLKIVPSHLRALLTSPDVHRFLPRQRLILGGEALSGALVEQVRQQAPSCQIFNHYGPTETAVGVLTYAVPETLPESEIVPLGTPIANIQIYLLNECRQPVPVGVPGEIYIGGANVARGYWQQPELTQERFIRHSSLLIPHSSLLYKTGDLARYLPDGTIEFLGRADDQVKIRGFRIELGEVESVLRQHPDMRSLAVIKREDQPNQPQLVAYVVPQTPDTPGLAETLRSFLAERLPEYMVPSAFVSLKALPLTANGKLDRQALPAPKTQNSIAKPAFAAPRNEVERQLSAIWSSVLHVAEVGIYDNFFELGGDSILSIQAIAKANQIGLRFTPRQLFEHQTIAQLALVVESQPQGDLTATQALVTGAVLLTPIQHRFFEQNLAEPHHWNQAVFLEAQAPLRVEILQQAIQHLMNHHDALRLRFQRVEDTWHQMNGGLEKEIPFTVMDLSNQVESQQEAIAQAAHRAQTSLNLETGPLLRGVLFQRGAQQSDQLLIVIHHLAVDGLSWRVLLEDLQTAYHQLAQGQLVQLSPKTTSFQRWAKQLQTYVQSEACQKTVDYWLQTLNASVAMLPGDGTGENAIASAQTLSVSLNADETQTLLQAMPKTYRAQVDEVLLTALAHSLATWTGKTDFLIDLEGHGREVLSEADVSRTVGWFTAIYPARLAVDAQAEVSEVLKSVKEQLRQIPHSGVDYGILRYLSSDELVRTNLQNAPQAEILFNYLGQFDATLAASSLFRMATTDTGATRSPQAQRQYLLEVNALVLEGRLQLDWIYNPKIHALPVIERLTQQFLTSLRSILHPEAAPVSNFTPSDFPQANVSQADLNKLFARMSQTRGGAQ</sequence>
<dbReference type="NCBIfam" id="TIGR01733">
    <property type="entry name" value="AA-adenyl-dom"/>
    <property type="match status" value="1"/>
</dbReference>
<evidence type="ECO:0000256" key="2">
    <source>
        <dbReference type="ARBA" id="ARBA00022450"/>
    </source>
</evidence>
<dbReference type="Pfam" id="PF00550">
    <property type="entry name" value="PP-binding"/>
    <property type="match status" value="1"/>
</dbReference>
<evidence type="ECO:0000256" key="4">
    <source>
        <dbReference type="ARBA" id="ARBA00023194"/>
    </source>
</evidence>
<dbReference type="PANTHER" id="PTHR45398">
    <property type="match status" value="1"/>
</dbReference>
<keyword evidence="3" id="KW-0597">Phosphoprotein</keyword>
<dbReference type="InterPro" id="IPR010060">
    <property type="entry name" value="NRPS_synth"/>
</dbReference>
<evidence type="ECO:0000259" key="5">
    <source>
        <dbReference type="PROSITE" id="PS50075"/>
    </source>
</evidence>
<evidence type="ECO:0000313" key="7">
    <source>
        <dbReference type="Proteomes" id="UP001464891"/>
    </source>
</evidence>
<dbReference type="PROSITE" id="PS00455">
    <property type="entry name" value="AMP_BINDING"/>
    <property type="match status" value="1"/>
</dbReference>
<dbReference type="NCBIfam" id="TIGR01720">
    <property type="entry name" value="NRPS-para261"/>
    <property type="match status" value="1"/>
</dbReference>
<dbReference type="Proteomes" id="UP001464891">
    <property type="component" value="Unassembled WGS sequence"/>
</dbReference>
<name>A0ABV0JBN8_9CYAN</name>
<dbReference type="SUPFAM" id="SSF47336">
    <property type="entry name" value="ACP-like"/>
    <property type="match status" value="1"/>
</dbReference>
<dbReference type="PANTHER" id="PTHR45398:SF1">
    <property type="entry name" value="ENZYME, PUTATIVE (JCVI)-RELATED"/>
    <property type="match status" value="1"/>
</dbReference>
<protein>
    <submittedName>
        <fullName evidence="6">Non-ribosomal peptide synthetase</fullName>
    </submittedName>
</protein>
<dbReference type="InterPro" id="IPR045851">
    <property type="entry name" value="AMP-bd_C_sf"/>
</dbReference>
<dbReference type="SUPFAM" id="SSF52777">
    <property type="entry name" value="CoA-dependent acyltransferases"/>
    <property type="match status" value="4"/>
</dbReference>
<dbReference type="Gene3D" id="3.30.559.10">
    <property type="entry name" value="Chloramphenicol acetyltransferase-like domain"/>
    <property type="match status" value="2"/>
</dbReference>